<dbReference type="PROSITE" id="PS00676">
    <property type="entry name" value="SIGMA54_INTERACT_2"/>
    <property type="match status" value="1"/>
</dbReference>
<dbReference type="Gene3D" id="1.10.10.60">
    <property type="entry name" value="Homeodomain-like"/>
    <property type="match status" value="1"/>
</dbReference>
<dbReference type="InterPro" id="IPR025944">
    <property type="entry name" value="Sigma_54_int_dom_CS"/>
</dbReference>
<dbReference type="InterPro" id="IPR058031">
    <property type="entry name" value="AAA_lid_NorR"/>
</dbReference>
<reference evidence="7 8" key="1">
    <citation type="submission" date="2015-01" db="EMBL/GenBank/DDBJ databases">
        <title>Genome Assembly of Bacillus badius MTCC 1458.</title>
        <authorList>
            <person name="Verma A."/>
            <person name="Khatri I."/>
            <person name="Mual P."/>
            <person name="Subramanian S."/>
            <person name="Krishnamurthi S."/>
        </authorList>
    </citation>
    <scope>NUCLEOTIDE SEQUENCE [LARGE SCALE GENOMIC DNA]</scope>
    <source>
        <strain evidence="7 8">MTCC 1458</strain>
    </source>
</reference>
<organism evidence="7 8">
    <name type="scientific">Bacillus badius</name>
    <dbReference type="NCBI Taxonomy" id="1455"/>
    <lineage>
        <taxon>Bacteria</taxon>
        <taxon>Bacillati</taxon>
        <taxon>Bacillota</taxon>
        <taxon>Bacilli</taxon>
        <taxon>Bacillales</taxon>
        <taxon>Bacillaceae</taxon>
        <taxon>Pseudobacillus</taxon>
    </lineage>
</organism>
<dbReference type="InterPro" id="IPR003018">
    <property type="entry name" value="GAF"/>
</dbReference>
<dbReference type="SUPFAM" id="SSF55781">
    <property type="entry name" value="GAF domain-like"/>
    <property type="match status" value="1"/>
</dbReference>
<dbReference type="SMART" id="SM00382">
    <property type="entry name" value="AAA"/>
    <property type="match status" value="1"/>
</dbReference>
<comment type="caution">
    <text evidence="7">The sequence shown here is derived from an EMBL/GenBank/DDBJ whole genome shotgun (WGS) entry which is preliminary data.</text>
</comment>
<dbReference type="InterPro" id="IPR003593">
    <property type="entry name" value="AAA+_ATPase"/>
</dbReference>
<evidence type="ECO:0000256" key="3">
    <source>
        <dbReference type="ARBA" id="ARBA00023015"/>
    </source>
</evidence>
<dbReference type="CDD" id="cd00009">
    <property type="entry name" value="AAA"/>
    <property type="match status" value="1"/>
</dbReference>
<keyword evidence="3" id="KW-0805">Transcription regulation</keyword>
<dbReference type="InterPro" id="IPR029016">
    <property type="entry name" value="GAF-like_dom_sf"/>
</dbReference>
<name>A0ABR5AUS6_BACBA</name>
<dbReference type="PROSITE" id="PS00688">
    <property type="entry name" value="SIGMA54_INTERACT_3"/>
    <property type="match status" value="1"/>
</dbReference>
<keyword evidence="2" id="KW-0067">ATP-binding</keyword>
<dbReference type="PANTHER" id="PTHR32071">
    <property type="entry name" value="TRANSCRIPTIONAL REGULATORY PROTEIN"/>
    <property type="match status" value="1"/>
</dbReference>
<dbReference type="InterPro" id="IPR002197">
    <property type="entry name" value="HTH_Fis"/>
</dbReference>
<evidence type="ECO:0000313" key="7">
    <source>
        <dbReference type="EMBL" id="KIL78503.1"/>
    </source>
</evidence>
<evidence type="ECO:0000256" key="2">
    <source>
        <dbReference type="ARBA" id="ARBA00022840"/>
    </source>
</evidence>
<dbReference type="Gene3D" id="3.30.450.40">
    <property type="match status" value="1"/>
</dbReference>
<dbReference type="InterPro" id="IPR025943">
    <property type="entry name" value="Sigma_54_int_dom_ATP-bd_2"/>
</dbReference>
<dbReference type="PRINTS" id="PR01590">
    <property type="entry name" value="HTHFIS"/>
</dbReference>
<dbReference type="PANTHER" id="PTHR32071:SF101">
    <property type="entry name" value="ACETOIN DEHYDROGENASE OPERON TRANSCRIPTIONAL ACTIVATOR ACOR"/>
    <property type="match status" value="1"/>
</dbReference>
<accession>A0ABR5AUS6</accession>
<dbReference type="InterPro" id="IPR027417">
    <property type="entry name" value="P-loop_NTPase"/>
</dbReference>
<dbReference type="Pfam" id="PF00158">
    <property type="entry name" value="Sigma54_activat"/>
    <property type="match status" value="1"/>
</dbReference>
<dbReference type="Pfam" id="PF02954">
    <property type="entry name" value="HTH_8"/>
    <property type="match status" value="1"/>
</dbReference>
<dbReference type="SUPFAM" id="SSF46689">
    <property type="entry name" value="Homeodomain-like"/>
    <property type="match status" value="1"/>
</dbReference>
<proteinExistence type="predicted"/>
<dbReference type="Pfam" id="PF01590">
    <property type="entry name" value="GAF"/>
    <property type="match status" value="1"/>
</dbReference>
<evidence type="ECO:0000256" key="4">
    <source>
        <dbReference type="ARBA" id="ARBA00023125"/>
    </source>
</evidence>
<keyword evidence="1" id="KW-0547">Nucleotide-binding</keyword>
<dbReference type="Proteomes" id="UP000031982">
    <property type="component" value="Unassembled WGS sequence"/>
</dbReference>
<evidence type="ECO:0000256" key="5">
    <source>
        <dbReference type="ARBA" id="ARBA00023163"/>
    </source>
</evidence>
<keyword evidence="4" id="KW-0238">DNA-binding</keyword>
<dbReference type="SUPFAM" id="SSF52540">
    <property type="entry name" value="P-loop containing nucleoside triphosphate hydrolases"/>
    <property type="match status" value="1"/>
</dbReference>
<evidence type="ECO:0000256" key="1">
    <source>
        <dbReference type="ARBA" id="ARBA00022741"/>
    </source>
</evidence>
<dbReference type="InterPro" id="IPR002078">
    <property type="entry name" value="Sigma_54_int"/>
</dbReference>
<keyword evidence="5" id="KW-0804">Transcription</keyword>
<dbReference type="InterPro" id="IPR009057">
    <property type="entry name" value="Homeodomain-like_sf"/>
</dbReference>
<sequence length="611" mass="69523">MQSVCYLSTWKRFVSEGVLDPSRISKRIIESWHRCKNKQVDPYLQKGRHFLTKESFQQQKEKNKLLLQAALPALKRMDRMMAELEAVVLLIDPSGYVLSIVGNKKVKYEAKRINFTEGVRWTEEEVGTNAIGTALQTKEAIMISGSEHYSVASHNWSCAAAPIHSREGELLGVIDISCPVDRAHPFMLGMVASIAREVEKELSVQAHKQEADLLNQCAHLLDGGSLIAVCNEKGRVVAVSRDLRWHIPDYRELKREQLVRHGLKEKMASVIVASDPNRVIGTCLYLQAVEKSPESDFPEAPSFYFEGTAGSSRSFQQILEDVKRVAPTDASVCLFGETGTGKEVIARALHDNSKRRNGPFIALNCGALPEELMESELFGYAEGAFTGAKRGGHKGKFEQAQGGTIFLDEIGEISPAMQVKLLRVLQERKVTPVGGMKEIELDVRIVAATHRDLRRLAEEGTFRKDLYYRLHVYPIYVPPLRERKEDIPHLVRHYCEQHHWRVRVPEEYIQRLKQYDWPGNIRELFNVLERLRISSPLLEPGEFYIVDKLLAPNARQPDAEPVSCKLNVREQIQKELMMEALRKTQGNVSEAAKLLDMPRSTFYRRLQRFNL</sequence>
<dbReference type="Gene3D" id="3.40.50.300">
    <property type="entry name" value="P-loop containing nucleotide triphosphate hydrolases"/>
    <property type="match status" value="1"/>
</dbReference>
<dbReference type="PROSITE" id="PS50045">
    <property type="entry name" value="SIGMA54_INTERACT_4"/>
    <property type="match status" value="1"/>
</dbReference>
<gene>
    <name evidence="7" type="ORF">SD77_4183</name>
</gene>
<keyword evidence="8" id="KW-1185">Reference proteome</keyword>
<protein>
    <submittedName>
        <fullName evidence="7">Transcriptional activator of acetoin dehydrogenase operon AcoR</fullName>
    </submittedName>
</protein>
<evidence type="ECO:0000259" key="6">
    <source>
        <dbReference type="PROSITE" id="PS50045"/>
    </source>
</evidence>
<feature type="domain" description="Sigma-54 factor interaction" evidence="6">
    <location>
        <begin position="308"/>
        <end position="533"/>
    </location>
</feature>
<dbReference type="Pfam" id="PF25601">
    <property type="entry name" value="AAA_lid_14"/>
    <property type="match status" value="1"/>
</dbReference>
<dbReference type="EMBL" id="JXLP01000009">
    <property type="protein sequence ID" value="KIL78503.1"/>
    <property type="molecule type" value="Genomic_DNA"/>
</dbReference>
<dbReference type="Gene3D" id="1.10.8.60">
    <property type="match status" value="1"/>
</dbReference>
<evidence type="ECO:0000313" key="8">
    <source>
        <dbReference type="Proteomes" id="UP000031982"/>
    </source>
</evidence>